<evidence type="ECO:0000256" key="1">
    <source>
        <dbReference type="ARBA" id="ARBA00004651"/>
    </source>
</evidence>
<keyword evidence="5 8" id="KW-0812">Transmembrane</keyword>
<comment type="subcellular location">
    <subcellularLocation>
        <location evidence="1">Cell membrane</location>
        <topology evidence="1">Multi-pass membrane protein</topology>
    </subcellularLocation>
</comment>
<evidence type="ECO:0000256" key="8">
    <source>
        <dbReference type="SAM" id="Phobius"/>
    </source>
</evidence>
<feature type="transmembrane region" description="Helical" evidence="8">
    <location>
        <begin position="185"/>
        <end position="203"/>
    </location>
</feature>
<protein>
    <submittedName>
        <fullName evidence="9">ACR3 family arsenite efflux pump ArsB</fullName>
    </submittedName>
</protein>
<dbReference type="Proteomes" id="UP000252884">
    <property type="component" value="Unassembled WGS sequence"/>
</dbReference>
<evidence type="ECO:0000313" key="9">
    <source>
        <dbReference type="EMBL" id="RCW76085.1"/>
    </source>
</evidence>
<feature type="transmembrane region" description="Helical" evidence="8">
    <location>
        <begin position="35"/>
        <end position="54"/>
    </location>
</feature>
<evidence type="ECO:0000256" key="6">
    <source>
        <dbReference type="ARBA" id="ARBA00022989"/>
    </source>
</evidence>
<evidence type="ECO:0000256" key="4">
    <source>
        <dbReference type="ARBA" id="ARBA00022475"/>
    </source>
</evidence>
<dbReference type="GO" id="GO:0015297">
    <property type="term" value="F:antiporter activity"/>
    <property type="evidence" value="ECO:0007669"/>
    <property type="project" value="InterPro"/>
</dbReference>
<dbReference type="AlphaFoldDB" id="A0A368Y7K6"/>
<organism evidence="9 10">
    <name type="scientific">Pseudorhodoferax soli</name>
    <dbReference type="NCBI Taxonomy" id="545864"/>
    <lineage>
        <taxon>Bacteria</taxon>
        <taxon>Pseudomonadati</taxon>
        <taxon>Pseudomonadota</taxon>
        <taxon>Betaproteobacteria</taxon>
        <taxon>Burkholderiales</taxon>
        <taxon>Comamonadaceae</taxon>
    </lineage>
</organism>
<keyword evidence="6 8" id="KW-1133">Transmembrane helix</keyword>
<dbReference type="Pfam" id="PF01758">
    <property type="entry name" value="SBF"/>
    <property type="match status" value="1"/>
</dbReference>
<feature type="transmembrane region" description="Helical" evidence="8">
    <location>
        <begin position="118"/>
        <end position="136"/>
    </location>
</feature>
<dbReference type="InterPro" id="IPR004706">
    <property type="entry name" value="Arsenical-R_Acr3"/>
</dbReference>
<dbReference type="PANTHER" id="PTHR43057:SF1">
    <property type="entry name" value="ARSENICAL-RESISTANCE PROTEIN 3"/>
    <property type="match status" value="1"/>
</dbReference>
<dbReference type="EMBL" id="QPJK01000001">
    <property type="protein sequence ID" value="RCW76085.1"/>
    <property type="molecule type" value="Genomic_DNA"/>
</dbReference>
<comment type="caution">
    <text evidence="9">The sequence shown here is derived from an EMBL/GenBank/DDBJ whole genome shotgun (WGS) entry which is preliminary data.</text>
</comment>
<keyword evidence="7 8" id="KW-0472">Membrane</keyword>
<feature type="transmembrane region" description="Helical" evidence="8">
    <location>
        <begin position="148"/>
        <end position="173"/>
    </location>
</feature>
<feature type="transmembrane region" description="Helical" evidence="8">
    <location>
        <begin position="60"/>
        <end position="78"/>
    </location>
</feature>
<comment type="similarity">
    <text evidence="2">Belongs to the arsenical resistance-3 (ACR3) (TC 2.A.59) family.</text>
</comment>
<evidence type="ECO:0000313" key="10">
    <source>
        <dbReference type="Proteomes" id="UP000252884"/>
    </source>
</evidence>
<evidence type="ECO:0000256" key="2">
    <source>
        <dbReference type="ARBA" id="ARBA00010110"/>
    </source>
</evidence>
<name>A0A368Y7K6_9BURK</name>
<dbReference type="Gene3D" id="1.20.1530.20">
    <property type="match status" value="1"/>
</dbReference>
<evidence type="ECO:0000256" key="7">
    <source>
        <dbReference type="ARBA" id="ARBA00023136"/>
    </source>
</evidence>
<evidence type="ECO:0000256" key="3">
    <source>
        <dbReference type="ARBA" id="ARBA00022448"/>
    </source>
</evidence>
<gene>
    <name evidence="9" type="ORF">DES41_101689</name>
</gene>
<feature type="transmembrane region" description="Helical" evidence="8">
    <location>
        <begin position="215"/>
        <end position="238"/>
    </location>
</feature>
<dbReference type="GO" id="GO:0015105">
    <property type="term" value="F:arsenite transmembrane transporter activity"/>
    <property type="evidence" value="ECO:0007669"/>
    <property type="project" value="TreeGrafter"/>
</dbReference>
<evidence type="ECO:0000256" key="5">
    <source>
        <dbReference type="ARBA" id="ARBA00022692"/>
    </source>
</evidence>
<proteinExistence type="inferred from homology"/>
<dbReference type="InterPro" id="IPR038770">
    <property type="entry name" value="Na+/solute_symporter_sf"/>
</dbReference>
<feature type="transmembrane region" description="Helical" evidence="8">
    <location>
        <begin position="244"/>
        <end position="267"/>
    </location>
</feature>
<keyword evidence="4" id="KW-1003">Cell membrane</keyword>
<feature type="transmembrane region" description="Helical" evidence="8">
    <location>
        <begin position="90"/>
        <end position="112"/>
    </location>
</feature>
<keyword evidence="3" id="KW-0813">Transport</keyword>
<dbReference type="InterPro" id="IPR002657">
    <property type="entry name" value="BilAc:Na_symport/Acr3"/>
</dbReference>
<dbReference type="GO" id="GO:0005886">
    <property type="term" value="C:plasma membrane"/>
    <property type="evidence" value="ECO:0007669"/>
    <property type="project" value="UniProtKB-SubCell"/>
</dbReference>
<dbReference type="PANTHER" id="PTHR43057">
    <property type="entry name" value="ARSENITE EFFLUX TRANSPORTER"/>
    <property type="match status" value="1"/>
</dbReference>
<accession>A0A368Y7K6</accession>
<reference evidence="9 10" key="1">
    <citation type="submission" date="2018-07" db="EMBL/GenBank/DDBJ databases">
        <title>Genomic Encyclopedia of Type Strains, Phase IV (KMG-IV): sequencing the most valuable type-strain genomes for metagenomic binning, comparative biology and taxonomic classification.</title>
        <authorList>
            <person name="Goeker M."/>
        </authorList>
    </citation>
    <scope>NUCLEOTIDE SEQUENCE [LARGE SCALE GENOMIC DNA]</scope>
    <source>
        <strain evidence="9 10">DSM 21634</strain>
    </source>
</reference>
<sequence>MCVNAALRMSICAKRSAKLGAVPGLQDVLETRQPWIYFGAMALGAAGALAIPGTAALQPAIAPALALMLFLTFLQLPLAALGQALRARRFLAALLGVNFVAVPLLVALLLPLLPADPLLRLGVLLVLLCPCIDYVVAFAQLGRADARLLLAATPWLLLLQMALLPLYLALLLGDAAAGLVRPGPFVQAFVWLIAVPLLLALACQRGASARVNAALALLPVPATALVLLIVVAAVLPQLGQAGPAALRAVPVYLAFALLAPLLGWWVARRARLPAPAARAVAFSAATRNSLVVLPLALAVPGAVPLLPAVVVAQTLVELVAELVYIRWLARLGAQDGIRTLRR</sequence>
<keyword evidence="10" id="KW-1185">Reference proteome</keyword>
<dbReference type="GO" id="GO:0015104">
    <property type="term" value="F:antimonite transmembrane transporter activity"/>
    <property type="evidence" value="ECO:0007669"/>
    <property type="project" value="TreeGrafter"/>
</dbReference>